<reference evidence="20 21" key="1">
    <citation type="submission" date="2019-12" db="EMBL/GenBank/DDBJ databases">
        <title>Genomic-based taxomic classification of the family Erythrobacteraceae.</title>
        <authorList>
            <person name="Xu L."/>
        </authorList>
    </citation>
    <scope>NUCLEOTIDE SEQUENCE [LARGE SCALE GENOMIC DNA]</scope>
    <source>
        <strain evidence="20 21">MCCC 1A09965</strain>
    </source>
</reference>
<keyword evidence="3 15" id="KW-0813">Transport</keyword>
<evidence type="ECO:0000256" key="8">
    <source>
        <dbReference type="ARBA" id="ARBA00022741"/>
    </source>
</evidence>
<dbReference type="PROSITE" id="PS01312">
    <property type="entry name" value="SECA"/>
    <property type="match status" value="1"/>
</dbReference>
<dbReference type="Gene3D" id="3.90.1440.10">
    <property type="entry name" value="SecA, preprotein cross-linking domain"/>
    <property type="match status" value="1"/>
</dbReference>
<dbReference type="OrthoDB" id="9805579at2"/>
<keyword evidence="12 15" id="KW-1278">Translocase</keyword>
<dbReference type="GO" id="GO:0065002">
    <property type="term" value="P:intracellular protein transmembrane transport"/>
    <property type="evidence" value="ECO:0007669"/>
    <property type="project" value="UniProtKB-UniRule"/>
</dbReference>
<keyword evidence="13 15" id="KW-0811">Translocation</keyword>
<keyword evidence="6" id="KW-0997">Cell inner membrane</keyword>
<organism evidence="20 21">
    <name type="scientific">Qipengyuania oceanensis</name>
    <dbReference type="NCBI Taxonomy" id="1463597"/>
    <lineage>
        <taxon>Bacteria</taxon>
        <taxon>Pseudomonadati</taxon>
        <taxon>Pseudomonadota</taxon>
        <taxon>Alphaproteobacteria</taxon>
        <taxon>Sphingomonadales</taxon>
        <taxon>Erythrobacteraceae</taxon>
        <taxon>Qipengyuania</taxon>
    </lineage>
</organism>
<evidence type="ECO:0000256" key="16">
    <source>
        <dbReference type="RuleBase" id="RU003874"/>
    </source>
</evidence>
<feature type="binding site" evidence="15">
    <location>
        <begin position="105"/>
        <end position="109"/>
    </location>
    <ligand>
        <name>ATP</name>
        <dbReference type="ChEBI" id="CHEBI:30616"/>
    </ligand>
</feature>
<keyword evidence="8 15" id="KW-0547">Nucleotide-binding</keyword>
<dbReference type="InterPro" id="IPR014018">
    <property type="entry name" value="SecA_motor_DEAD"/>
</dbReference>
<keyword evidence="14 15" id="KW-0472">Membrane</keyword>
<dbReference type="GO" id="GO:0008564">
    <property type="term" value="F:protein-exporting ATPase activity"/>
    <property type="evidence" value="ECO:0007669"/>
    <property type="project" value="UniProtKB-EC"/>
</dbReference>
<keyword evidence="7" id="KW-0479">Metal-binding</keyword>
<dbReference type="SUPFAM" id="SSF81767">
    <property type="entry name" value="Pre-protein crosslinking domain of SecA"/>
    <property type="match status" value="1"/>
</dbReference>
<feature type="domain" description="Helicase C-terminal" evidence="18">
    <location>
        <begin position="427"/>
        <end position="645"/>
    </location>
</feature>
<keyword evidence="21" id="KW-1185">Reference proteome</keyword>
<comment type="caution">
    <text evidence="20">The sequence shown here is derived from an EMBL/GenBank/DDBJ whole genome shotgun (WGS) entry which is preliminary data.</text>
</comment>
<dbReference type="InterPro" id="IPR011116">
    <property type="entry name" value="SecA_Wing/Scaffold"/>
</dbReference>
<evidence type="ECO:0000259" key="17">
    <source>
        <dbReference type="PROSITE" id="PS51192"/>
    </source>
</evidence>
<dbReference type="RefSeq" id="WP_160669901.1">
    <property type="nucleotide sequence ID" value="NZ_WTYN01000001.1"/>
</dbReference>
<dbReference type="Gene3D" id="3.10.450.50">
    <property type="match status" value="1"/>
</dbReference>
<evidence type="ECO:0000313" key="21">
    <source>
        <dbReference type="Proteomes" id="UP000445582"/>
    </source>
</evidence>
<dbReference type="GO" id="GO:0005524">
    <property type="term" value="F:ATP binding"/>
    <property type="evidence" value="ECO:0007669"/>
    <property type="project" value="UniProtKB-UniRule"/>
</dbReference>
<evidence type="ECO:0000256" key="1">
    <source>
        <dbReference type="ARBA" id="ARBA00001947"/>
    </source>
</evidence>
<evidence type="ECO:0000259" key="19">
    <source>
        <dbReference type="PROSITE" id="PS51196"/>
    </source>
</evidence>
<dbReference type="InterPro" id="IPR036266">
    <property type="entry name" value="SecA_Wing/Scaffold_sf"/>
</dbReference>
<keyword evidence="10 15" id="KW-0067">ATP-binding</keyword>
<keyword evidence="9" id="KW-0862">Zinc</keyword>
<dbReference type="HAMAP" id="MF_01382">
    <property type="entry name" value="SecA"/>
    <property type="match status" value="1"/>
</dbReference>
<dbReference type="FunFam" id="3.40.50.300:FF:000113">
    <property type="entry name" value="Preprotein translocase subunit SecA"/>
    <property type="match status" value="1"/>
</dbReference>
<dbReference type="GO" id="GO:0017038">
    <property type="term" value="P:protein import"/>
    <property type="evidence" value="ECO:0007669"/>
    <property type="project" value="InterPro"/>
</dbReference>
<dbReference type="AlphaFoldDB" id="A0A844YD77"/>
<dbReference type="PROSITE" id="PS51194">
    <property type="entry name" value="HELICASE_CTER"/>
    <property type="match status" value="1"/>
</dbReference>
<dbReference type="InterPro" id="IPR044722">
    <property type="entry name" value="SecA_SF2_C"/>
</dbReference>
<dbReference type="FunFam" id="3.40.50.300:FF:000246">
    <property type="entry name" value="Preprotein translocase subunit SecA"/>
    <property type="match status" value="1"/>
</dbReference>
<dbReference type="EMBL" id="WTYN01000001">
    <property type="protein sequence ID" value="MXO61505.1"/>
    <property type="molecule type" value="Genomic_DNA"/>
</dbReference>
<evidence type="ECO:0000256" key="12">
    <source>
        <dbReference type="ARBA" id="ARBA00022967"/>
    </source>
</evidence>
<keyword evidence="4 15" id="KW-1003">Cell membrane</keyword>
<dbReference type="CDD" id="cd18803">
    <property type="entry name" value="SF2_C_secA"/>
    <property type="match status" value="1"/>
</dbReference>
<dbReference type="Pfam" id="PF07517">
    <property type="entry name" value="SecA_DEAD"/>
    <property type="match status" value="1"/>
</dbReference>
<dbReference type="PANTHER" id="PTHR30612:SF0">
    <property type="entry name" value="CHLOROPLAST PROTEIN-TRANSPORTING ATPASE"/>
    <property type="match status" value="1"/>
</dbReference>
<dbReference type="SMART" id="SM00958">
    <property type="entry name" value="SecA_PP_bind"/>
    <property type="match status" value="1"/>
</dbReference>
<evidence type="ECO:0000256" key="6">
    <source>
        <dbReference type="ARBA" id="ARBA00022519"/>
    </source>
</evidence>
<comment type="function">
    <text evidence="15">Part of the Sec protein translocase complex. Interacts with the SecYEG preprotein conducting channel. Has a central role in coupling the hydrolysis of ATP to the transfer of proteins into and across the cell membrane, serving both as a receptor for the preprotein-SecB complex and as an ATP-driven molecular motor driving the stepwise translocation of polypeptide chains across the membrane.</text>
</comment>
<dbReference type="SUPFAM" id="SSF81886">
    <property type="entry name" value="Helical scaffold and wing domains of SecA"/>
    <property type="match status" value="1"/>
</dbReference>
<dbReference type="InterPro" id="IPR001650">
    <property type="entry name" value="Helicase_C-like"/>
</dbReference>
<dbReference type="Gene3D" id="3.40.50.300">
    <property type="entry name" value="P-loop containing nucleotide triphosphate hydrolases"/>
    <property type="match status" value="2"/>
</dbReference>
<dbReference type="GO" id="GO:0046872">
    <property type="term" value="F:metal ion binding"/>
    <property type="evidence" value="ECO:0007669"/>
    <property type="project" value="UniProtKB-KW"/>
</dbReference>
<dbReference type="FunFam" id="3.90.1440.10:FF:000001">
    <property type="entry name" value="Preprotein translocase subunit SecA"/>
    <property type="match status" value="1"/>
</dbReference>
<dbReference type="PROSITE" id="PS51196">
    <property type="entry name" value="SECA_MOTOR_DEAD"/>
    <property type="match status" value="1"/>
</dbReference>
<comment type="catalytic activity">
    <reaction evidence="15">
        <text>ATP + H2O + cellular proteinSide 1 = ADP + phosphate + cellular proteinSide 2.</text>
        <dbReference type="EC" id="7.4.2.8"/>
    </reaction>
</comment>
<evidence type="ECO:0000256" key="14">
    <source>
        <dbReference type="ARBA" id="ARBA00023136"/>
    </source>
</evidence>
<evidence type="ECO:0000256" key="4">
    <source>
        <dbReference type="ARBA" id="ARBA00022475"/>
    </source>
</evidence>
<dbReference type="FunFam" id="3.40.50.300:FF:000334">
    <property type="entry name" value="Protein translocase subunit SecA"/>
    <property type="match status" value="1"/>
</dbReference>
<evidence type="ECO:0000256" key="5">
    <source>
        <dbReference type="ARBA" id="ARBA00022490"/>
    </source>
</evidence>
<keyword evidence="5 15" id="KW-0963">Cytoplasm</keyword>
<keyword evidence="11 15" id="KW-0653">Protein transport</keyword>
<dbReference type="PRINTS" id="PR00906">
    <property type="entry name" value="SECA"/>
</dbReference>
<dbReference type="Pfam" id="PF01043">
    <property type="entry name" value="SecA_PP_bind"/>
    <property type="match status" value="1"/>
</dbReference>
<evidence type="ECO:0000313" key="20">
    <source>
        <dbReference type="EMBL" id="MXO61505.1"/>
    </source>
</evidence>
<dbReference type="InterPro" id="IPR020937">
    <property type="entry name" value="SecA_CS"/>
</dbReference>
<evidence type="ECO:0000256" key="3">
    <source>
        <dbReference type="ARBA" id="ARBA00022448"/>
    </source>
</evidence>
<sequence>MMNVFMKSIFGSSNDRYVKSIGKVVNQINALEPQIQALSDAELQAQTDKFRSQIDNGATLDDILPEAFATIREASVRVLGMRHFDVQMVGGVVLHRGEIAEMKTGEGKTLVATLATYLNAIEGKGVHVVTVNDYLAKRDAEWMGRLHTWMGLTVGVIVPNLNEQQRREAYNADITYGTNNEFGFDYLRDNMKHERSQMVQRPFNHAIIDEVDSILIDEARTPLIISGPTEDKTDLYVTIDKVVKDFVAEQRAREKAAGGTLPEGEAFFETDEKSRTVSLTEEGAEEIEQRLAASGLLETDNLYDVENTQVVHHLNEGLRANLMFKLDDNYIVKDDKVIIIDEFTGRMMEGRRWSNGLHQAVEAKEGVKIEPENQTMASITFQNYFRMYPKLSGMTGTAATEAAEFWDIYKMNVVEIPTNVPVSRIDEEDEFYKNTQDKFRAIAKSIREKNEIGQPVLVGTVSIEKSELLSEFLNQEGVKHEVLNARFHEREAHIVAQAGRLGAVTIATNMAGRGTDIQLGGNVEFRIEDELSEMEEGPKREMEVERIKAEVAEEKRKVLEAGGLFVLGTERHESRRIDNQLRGRSGRQGDPGLSRFYLCLEDDLLRIFGPDTLFARMMNSNLEDGEAIGSKWLSKAIETAQKKVEARNYEVRKQVVEYDDVMNDQRKVIYEQRAEIMDSEAVEDVVVDMRSDAINAIVGEACPPGSYPEQWDVAGLKSRIEEVFGLTPPIEQWLEEDQIEPEIIEERIQAAADAEMEAKAQGTDPSIWRQIEKSVLLERLDFHWKEHLATLDALRQVIWMRGLAQKQPINEYKREAFGLFESMLDKLREDVSGILVKAQLRMPEPQPAALPDLPDFLTGHIDPLTGFDNSDDGDGSAQRAALFGALAGSTRADAGPGGMADNPYADMEINRNAPCPCGSGNKYKHCHGAAR</sequence>
<dbReference type="GO" id="GO:0006605">
    <property type="term" value="P:protein targeting"/>
    <property type="evidence" value="ECO:0007669"/>
    <property type="project" value="UniProtKB-UniRule"/>
</dbReference>
<dbReference type="InterPro" id="IPR011130">
    <property type="entry name" value="SecA_preprotein_X-link_dom"/>
</dbReference>
<evidence type="ECO:0000256" key="9">
    <source>
        <dbReference type="ARBA" id="ARBA00022833"/>
    </source>
</evidence>
<dbReference type="NCBIfam" id="TIGR00963">
    <property type="entry name" value="secA"/>
    <property type="match status" value="1"/>
</dbReference>
<evidence type="ECO:0000256" key="11">
    <source>
        <dbReference type="ARBA" id="ARBA00022927"/>
    </source>
</evidence>
<evidence type="ECO:0000259" key="18">
    <source>
        <dbReference type="PROSITE" id="PS51194"/>
    </source>
</evidence>
<dbReference type="InterPro" id="IPR014001">
    <property type="entry name" value="Helicase_ATP-bd"/>
</dbReference>
<comment type="cofactor">
    <cofactor evidence="1">
        <name>Zn(2+)</name>
        <dbReference type="ChEBI" id="CHEBI:29105"/>
    </cofactor>
</comment>
<dbReference type="Pfam" id="PF07516">
    <property type="entry name" value="SecA_SW"/>
    <property type="match status" value="1"/>
</dbReference>
<feature type="binding site" evidence="15">
    <location>
        <position position="87"/>
    </location>
    <ligand>
        <name>ATP</name>
        <dbReference type="ChEBI" id="CHEBI:30616"/>
    </ligand>
</feature>
<dbReference type="GO" id="GO:0031522">
    <property type="term" value="C:cell envelope Sec protein transport complex"/>
    <property type="evidence" value="ECO:0007669"/>
    <property type="project" value="TreeGrafter"/>
</dbReference>
<accession>A0A844YD77</accession>
<dbReference type="InterPro" id="IPR036670">
    <property type="entry name" value="SecA_X-link_sf"/>
</dbReference>
<dbReference type="Gene3D" id="1.10.3060.10">
    <property type="entry name" value="Helical scaffold and wing domains of SecA"/>
    <property type="match status" value="1"/>
</dbReference>
<dbReference type="EC" id="7.4.2.8" evidence="15"/>
<dbReference type="Proteomes" id="UP000445582">
    <property type="component" value="Unassembled WGS sequence"/>
</dbReference>
<dbReference type="InterPro" id="IPR004027">
    <property type="entry name" value="SEC_C_motif"/>
</dbReference>
<dbReference type="InterPro" id="IPR000185">
    <property type="entry name" value="SecA"/>
</dbReference>
<dbReference type="SUPFAM" id="SSF52540">
    <property type="entry name" value="P-loop containing nucleoside triphosphate hydrolases"/>
    <property type="match status" value="2"/>
</dbReference>
<proteinExistence type="inferred from homology"/>
<dbReference type="SMART" id="SM00957">
    <property type="entry name" value="SecA_DEAD"/>
    <property type="match status" value="1"/>
</dbReference>
<feature type="domain" description="SecA family profile" evidence="19">
    <location>
        <begin position="3"/>
        <end position="629"/>
    </location>
</feature>
<dbReference type="GO" id="GO:0005886">
    <property type="term" value="C:plasma membrane"/>
    <property type="evidence" value="ECO:0007669"/>
    <property type="project" value="UniProtKB-SubCell"/>
</dbReference>
<evidence type="ECO:0000256" key="10">
    <source>
        <dbReference type="ARBA" id="ARBA00022840"/>
    </source>
</evidence>
<dbReference type="Pfam" id="PF02810">
    <property type="entry name" value="SEC-C"/>
    <property type="match status" value="1"/>
</dbReference>
<feature type="domain" description="Helicase ATP-binding" evidence="17">
    <location>
        <begin position="89"/>
        <end position="248"/>
    </location>
</feature>
<comment type="similarity">
    <text evidence="2 15 16">Belongs to the SecA family.</text>
</comment>
<protein>
    <recommendedName>
        <fullName evidence="15 16">Protein translocase subunit SecA</fullName>
        <ecNumber evidence="15">7.4.2.8</ecNumber>
    </recommendedName>
</protein>
<dbReference type="PROSITE" id="PS51192">
    <property type="entry name" value="HELICASE_ATP_BIND_1"/>
    <property type="match status" value="1"/>
</dbReference>
<dbReference type="CDD" id="cd17928">
    <property type="entry name" value="DEXDc_SecA"/>
    <property type="match status" value="1"/>
</dbReference>
<comment type="subunit">
    <text evidence="15">Monomer and homodimer. Part of the essential Sec protein translocation apparatus which comprises SecA, SecYEG and auxiliary proteins SecDF-YajC and YidC.</text>
</comment>
<dbReference type="InterPro" id="IPR011115">
    <property type="entry name" value="SecA_DEAD"/>
</dbReference>
<feature type="binding site" evidence="15">
    <location>
        <position position="516"/>
    </location>
    <ligand>
        <name>ATP</name>
        <dbReference type="ChEBI" id="CHEBI:30616"/>
    </ligand>
</feature>
<dbReference type="NCBIfam" id="NF009538">
    <property type="entry name" value="PRK12904.1"/>
    <property type="match status" value="1"/>
</dbReference>
<dbReference type="InterPro" id="IPR027417">
    <property type="entry name" value="P-loop_NTPase"/>
</dbReference>
<evidence type="ECO:0000256" key="7">
    <source>
        <dbReference type="ARBA" id="ARBA00022723"/>
    </source>
</evidence>
<dbReference type="GO" id="GO:0043952">
    <property type="term" value="P:protein transport by the Sec complex"/>
    <property type="evidence" value="ECO:0007669"/>
    <property type="project" value="UniProtKB-ARBA"/>
</dbReference>
<evidence type="ECO:0000256" key="15">
    <source>
        <dbReference type="HAMAP-Rule" id="MF_01382"/>
    </source>
</evidence>
<dbReference type="Pfam" id="PF21090">
    <property type="entry name" value="P-loop_SecA"/>
    <property type="match status" value="1"/>
</dbReference>
<name>A0A844YD77_9SPHN</name>
<evidence type="ECO:0000256" key="2">
    <source>
        <dbReference type="ARBA" id="ARBA00007650"/>
    </source>
</evidence>
<evidence type="ECO:0000256" key="13">
    <source>
        <dbReference type="ARBA" id="ARBA00023010"/>
    </source>
</evidence>
<dbReference type="FunFam" id="1.10.3060.10:FF:000003">
    <property type="entry name" value="Protein translocase subunit SecA"/>
    <property type="match status" value="1"/>
</dbReference>
<comment type="subcellular location">
    <subcellularLocation>
        <location evidence="15">Cell membrane</location>
        <topology evidence="15">Peripheral membrane protein</topology>
        <orientation evidence="15">Cytoplasmic side</orientation>
    </subcellularLocation>
    <subcellularLocation>
        <location evidence="15">Cytoplasm</location>
    </subcellularLocation>
    <text evidence="15">Distribution is 50-50.</text>
</comment>
<dbReference type="PANTHER" id="PTHR30612">
    <property type="entry name" value="SECA INNER MEMBRANE COMPONENT OF SEC PROTEIN SECRETION SYSTEM"/>
    <property type="match status" value="1"/>
</dbReference>
<gene>
    <name evidence="15 20" type="primary">secA</name>
    <name evidence="20" type="ORF">GRI48_00605</name>
</gene>
<dbReference type="GO" id="GO:0005829">
    <property type="term" value="C:cytosol"/>
    <property type="evidence" value="ECO:0007669"/>
    <property type="project" value="TreeGrafter"/>
</dbReference>